<dbReference type="PANTHER" id="PTHR28457">
    <property type="entry name" value="COILED-COIL DOMAIN-CONTAINING PROTEIN 189"/>
    <property type="match status" value="1"/>
</dbReference>
<proteinExistence type="predicted"/>
<reference evidence="2" key="1">
    <citation type="submission" date="2025-08" db="UniProtKB">
        <authorList>
            <consortium name="Ensembl"/>
        </authorList>
    </citation>
    <scope>IDENTIFICATION</scope>
</reference>
<dbReference type="Proteomes" id="UP000694406">
    <property type="component" value="Unplaced"/>
</dbReference>
<evidence type="ECO:0000313" key="2">
    <source>
        <dbReference type="Ensembl" id="ENSLLTP00000015929.1"/>
    </source>
</evidence>
<dbReference type="Pfam" id="PF14769">
    <property type="entry name" value="CLAMP"/>
    <property type="match status" value="1"/>
</dbReference>
<feature type="region of interest" description="Disordered" evidence="1">
    <location>
        <begin position="218"/>
        <end position="243"/>
    </location>
</feature>
<keyword evidence="3" id="KW-1185">Reference proteome</keyword>
<dbReference type="Ensembl" id="ENSLLTT00000016541.1">
    <property type="protein sequence ID" value="ENSLLTP00000015929.1"/>
    <property type="gene ID" value="ENSLLTG00000012190.1"/>
</dbReference>
<dbReference type="GeneTree" id="ENSGT00390000004181"/>
<dbReference type="AlphaFoldDB" id="A0A8C5SFU0"/>
<gene>
    <name evidence="2" type="primary">CABCOCO1</name>
</gene>
<sequence>MATRPAAADRERGSFVSVLQDDDKINRDEEEMAWKFLSLAEISIMLEQDIAGVEKSLEEFLNLKHRLTSLTEAVLLDYYVSGFWWAKGLEFSSVQIGGFLTLLNLLLDNLETYHMSLEENIQELASAMAGIGLSNSEISGGFEFFTIDQAKAIINYVKSSLFQHYTLYKYLFHSPREELVIGDEKVVELVKPAKTPFPAPLEEGLASDIYSKFLALTPGEEEEEEEEATKEPEGVPAEAPAEEQGTVDPLMGYTIEDVCLLLGQLTNDLISNIQSLAVLIHLVDYIWKSMWNNLLTAP</sequence>
<dbReference type="PANTHER" id="PTHR28457:SF3">
    <property type="entry name" value="CILIARY-ASSOCIATED CALCIUM-BINDING COILED-COIL PROTEIN 1"/>
    <property type="match status" value="1"/>
</dbReference>
<feature type="compositionally biased region" description="Low complexity" evidence="1">
    <location>
        <begin position="234"/>
        <end position="243"/>
    </location>
</feature>
<organism evidence="2 3">
    <name type="scientific">Laticauda laticaudata</name>
    <name type="common">Blue-ringed sea krait</name>
    <name type="synonym">Blue-lipped sea krait</name>
    <dbReference type="NCBI Taxonomy" id="8630"/>
    <lineage>
        <taxon>Eukaryota</taxon>
        <taxon>Metazoa</taxon>
        <taxon>Chordata</taxon>
        <taxon>Craniata</taxon>
        <taxon>Vertebrata</taxon>
        <taxon>Euteleostomi</taxon>
        <taxon>Lepidosauria</taxon>
        <taxon>Squamata</taxon>
        <taxon>Bifurcata</taxon>
        <taxon>Unidentata</taxon>
        <taxon>Episquamata</taxon>
        <taxon>Toxicofera</taxon>
        <taxon>Serpentes</taxon>
        <taxon>Colubroidea</taxon>
        <taxon>Elapidae</taxon>
        <taxon>Laticaudinae</taxon>
        <taxon>Laticauda</taxon>
    </lineage>
</organism>
<accession>A0A8C5SFU0</accession>
<feature type="compositionally biased region" description="Acidic residues" evidence="1">
    <location>
        <begin position="219"/>
        <end position="228"/>
    </location>
</feature>
<evidence type="ECO:0000313" key="3">
    <source>
        <dbReference type="Proteomes" id="UP000694406"/>
    </source>
</evidence>
<reference evidence="2" key="2">
    <citation type="submission" date="2025-09" db="UniProtKB">
        <authorList>
            <consortium name="Ensembl"/>
        </authorList>
    </citation>
    <scope>IDENTIFICATION</scope>
</reference>
<dbReference type="InterPro" id="IPR032727">
    <property type="entry name" value="CLAMP"/>
</dbReference>
<name>A0A8C5SFU0_LATLA</name>
<protein>
    <submittedName>
        <fullName evidence="2">Ciliary associated calcium binding coiled-coil 1</fullName>
    </submittedName>
</protein>
<evidence type="ECO:0000256" key="1">
    <source>
        <dbReference type="SAM" id="MobiDB-lite"/>
    </source>
</evidence>